<dbReference type="InterPro" id="IPR026881">
    <property type="entry name" value="WYL_dom"/>
</dbReference>
<dbReference type="EMBL" id="WNDS01000002">
    <property type="protein sequence ID" value="KAF1016312.1"/>
    <property type="molecule type" value="Genomic_DNA"/>
</dbReference>
<sequence length="105" mass="12638">MGQDHLRLAIRLERRLYLHYRDAGGRVSQRVVWPFALVYFEQARVLMAWCEQRGDFRNFRADRIAQAELQEDRYPRRRRALLQALRRTRDDAGHSLLPETDSIDR</sequence>
<feature type="domain" description="WYL" evidence="1">
    <location>
        <begin position="5"/>
        <end position="68"/>
    </location>
</feature>
<organism evidence="2 3">
    <name type="scientific">Stenotrophomonas maltophilia</name>
    <name type="common">Pseudomonas maltophilia</name>
    <name type="synonym">Xanthomonas maltophilia</name>
    <dbReference type="NCBI Taxonomy" id="40324"/>
    <lineage>
        <taxon>Bacteria</taxon>
        <taxon>Pseudomonadati</taxon>
        <taxon>Pseudomonadota</taxon>
        <taxon>Gammaproteobacteria</taxon>
        <taxon>Lysobacterales</taxon>
        <taxon>Lysobacteraceae</taxon>
        <taxon>Stenotrophomonas</taxon>
        <taxon>Stenotrophomonas maltophilia group</taxon>
    </lineage>
</organism>
<dbReference type="InterPro" id="IPR051534">
    <property type="entry name" value="CBASS_pafABC_assoc_protein"/>
</dbReference>
<comment type="caution">
    <text evidence="2">The sequence shown here is derived from an EMBL/GenBank/DDBJ whole genome shotgun (WGS) entry which is preliminary data.</text>
</comment>
<dbReference type="PANTHER" id="PTHR34580:SF3">
    <property type="entry name" value="PROTEIN PAFB"/>
    <property type="match status" value="1"/>
</dbReference>
<evidence type="ECO:0000313" key="3">
    <source>
        <dbReference type="Proteomes" id="UP000487117"/>
    </source>
</evidence>
<dbReference type="PANTHER" id="PTHR34580">
    <property type="match status" value="1"/>
</dbReference>
<name>A0A7V8FIF8_STEMA</name>
<proteinExistence type="predicted"/>
<dbReference type="Proteomes" id="UP000487117">
    <property type="component" value="Unassembled WGS sequence"/>
</dbReference>
<gene>
    <name evidence="2" type="ORF">GAK31_01803</name>
</gene>
<dbReference type="PROSITE" id="PS52050">
    <property type="entry name" value="WYL"/>
    <property type="match status" value="1"/>
</dbReference>
<accession>A0A7V8FIF8</accession>
<reference evidence="3" key="1">
    <citation type="journal article" date="2020" name="MBio">
        <title>Horizontal gene transfer to a defensive symbiont with a reduced genome amongst a multipartite beetle microbiome.</title>
        <authorList>
            <person name="Waterworth S.C."/>
            <person name="Florez L.V."/>
            <person name="Rees E.R."/>
            <person name="Hertweck C."/>
            <person name="Kaltenpoth M."/>
            <person name="Kwan J.C."/>
        </authorList>
    </citation>
    <scope>NUCLEOTIDE SEQUENCE [LARGE SCALE GENOMIC DNA]</scope>
</reference>
<evidence type="ECO:0000313" key="2">
    <source>
        <dbReference type="EMBL" id="KAF1016312.1"/>
    </source>
</evidence>
<dbReference type="Pfam" id="PF13280">
    <property type="entry name" value="WYL"/>
    <property type="match status" value="1"/>
</dbReference>
<evidence type="ECO:0000259" key="1">
    <source>
        <dbReference type="Pfam" id="PF13280"/>
    </source>
</evidence>
<dbReference type="AlphaFoldDB" id="A0A7V8FIF8"/>
<protein>
    <recommendedName>
        <fullName evidence="1">WYL domain-containing protein</fullName>
    </recommendedName>
</protein>